<evidence type="ECO:0000313" key="2">
    <source>
        <dbReference type="EMBL" id="QNN55847.1"/>
    </source>
</evidence>
<dbReference type="SUPFAM" id="SSF54909">
    <property type="entry name" value="Dimeric alpha+beta barrel"/>
    <property type="match status" value="1"/>
</dbReference>
<dbReference type="EMBL" id="CP060714">
    <property type="protein sequence ID" value="QNN55847.1"/>
    <property type="molecule type" value="Genomic_DNA"/>
</dbReference>
<dbReference type="RefSeq" id="WP_187596120.1">
    <property type="nucleotide sequence ID" value="NZ_CP060714.1"/>
</dbReference>
<protein>
    <submittedName>
        <fullName evidence="2">EthD family reductase</fullName>
    </submittedName>
</protein>
<dbReference type="InterPro" id="IPR009799">
    <property type="entry name" value="EthD_dom"/>
</dbReference>
<sequence length="102" mass="11476">MIKFSVFYPNEEGSTFDMDYYVTKHIPLCRQLTGDAMRRAEIDKGLGGAAPGSKPPFVAAVHMYFDSLEAFQASFVPHRMMLADDVPNYTNIRPVLQMAEVL</sequence>
<gene>
    <name evidence="2" type="ORF">H9K76_14695</name>
</gene>
<dbReference type="Gene3D" id="3.30.70.100">
    <property type="match status" value="1"/>
</dbReference>
<dbReference type="Pfam" id="PF07110">
    <property type="entry name" value="EthD"/>
    <property type="match status" value="1"/>
</dbReference>
<name>A0A7G9RJS2_9BURK</name>
<dbReference type="GO" id="GO:0016491">
    <property type="term" value="F:oxidoreductase activity"/>
    <property type="evidence" value="ECO:0007669"/>
    <property type="project" value="InterPro"/>
</dbReference>
<dbReference type="NCBIfam" id="TIGR02118">
    <property type="entry name" value="EthD family reductase"/>
    <property type="match status" value="1"/>
</dbReference>
<organism evidence="2 3">
    <name type="scientific">Diaphorobacter ruginosibacter</name>
    <dbReference type="NCBI Taxonomy" id="1715720"/>
    <lineage>
        <taxon>Bacteria</taxon>
        <taxon>Pseudomonadati</taxon>
        <taxon>Pseudomonadota</taxon>
        <taxon>Betaproteobacteria</taxon>
        <taxon>Burkholderiales</taxon>
        <taxon>Comamonadaceae</taxon>
        <taxon>Diaphorobacter</taxon>
    </lineage>
</organism>
<accession>A0A7G9RJS2</accession>
<dbReference type="PANTHER" id="PTHR40260">
    <property type="entry name" value="BLR8190 PROTEIN"/>
    <property type="match status" value="1"/>
</dbReference>
<dbReference type="AlphaFoldDB" id="A0A7G9RJS2"/>
<dbReference type="InterPro" id="IPR011008">
    <property type="entry name" value="Dimeric_a/b-barrel"/>
</dbReference>
<reference evidence="2 3" key="1">
    <citation type="submission" date="2020-08" db="EMBL/GenBank/DDBJ databases">
        <title>Genome sequence of Diaphorobacter ruginosibacter DSM 27467T.</title>
        <authorList>
            <person name="Hyun D.-W."/>
            <person name="Bae J.-W."/>
        </authorList>
    </citation>
    <scope>NUCLEOTIDE SEQUENCE [LARGE SCALE GENOMIC DNA]</scope>
    <source>
        <strain evidence="2 3">DSM 27467</strain>
    </source>
</reference>
<feature type="domain" description="EthD" evidence="1">
    <location>
        <begin position="18"/>
        <end position="90"/>
    </location>
</feature>
<evidence type="ECO:0000259" key="1">
    <source>
        <dbReference type="Pfam" id="PF07110"/>
    </source>
</evidence>
<keyword evidence="3" id="KW-1185">Reference proteome</keyword>
<dbReference type="Proteomes" id="UP000515811">
    <property type="component" value="Chromosome"/>
</dbReference>
<dbReference type="KEGG" id="drg:H9K76_14695"/>
<proteinExistence type="predicted"/>
<dbReference type="PANTHER" id="PTHR40260:SF2">
    <property type="entry name" value="BLR8190 PROTEIN"/>
    <property type="match status" value="1"/>
</dbReference>
<evidence type="ECO:0000313" key="3">
    <source>
        <dbReference type="Proteomes" id="UP000515811"/>
    </source>
</evidence>